<dbReference type="RefSeq" id="WP_281481806.1">
    <property type="nucleotide sequence ID" value="NZ_CP124543.1"/>
</dbReference>
<name>A0AAJ6NPT9_9CYAN</name>
<evidence type="ECO:0000313" key="1">
    <source>
        <dbReference type="EMBL" id="WGV24484.1"/>
    </source>
</evidence>
<dbReference type="AlphaFoldDB" id="A0AAJ6NPT9"/>
<gene>
    <name evidence="1" type="ORF">QI031_22300</name>
</gene>
<organism evidence="1 2">
    <name type="scientific">Halotia branconii CENA392</name>
    <dbReference type="NCBI Taxonomy" id="1539056"/>
    <lineage>
        <taxon>Bacteria</taxon>
        <taxon>Bacillati</taxon>
        <taxon>Cyanobacteriota</taxon>
        <taxon>Cyanophyceae</taxon>
        <taxon>Nostocales</taxon>
        <taxon>Nodulariaceae</taxon>
        <taxon>Halotia</taxon>
    </lineage>
</organism>
<dbReference type="KEGG" id="hbq:QI031_22300"/>
<dbReference type="Proteomes" id="UP001223520">
    <property type="component" value="Chromosome"/>
</dbReference>
<dbReference type="EMBL" id="CP124543">
    <property type="protein sequence ID" value="WGV24484.1"/>
    <property type="molecule type" value="Genomic_DNA"/>
</dbReference>
<accession>A0AAJ6NPT9</accession>
<sequence length="92" mass="10313">MIQKLDANHHLTNIDLSLHELTPTQQETLLGGYCQLSESYPNVRIISIKKGVNKVETKIKGVGSENYSNKDVNSIDNSKKLYINGLLIDDKN</sequence>
<reference evidence="1 2" key="1">
    <citation type="journal article" date="2023" name="Limnol Oceanogr Lett">
        <title>Environmental adaptations by the intertidal Antarctic cyanobacterium Halotia branconii CENA392 as revealed using long-read genome sequencing.</title>
        <authorList>
            <person name="Dextro R.B."/>
            <person name="Delbaje E."/>
            <person name="Freitas P.N.N."/>
            <person name="Geraldes V."/>
            <person name="Pinto E."/>
            <person name="Long P.F."/>
            <person name="Fiore M.F."/>
        </authorList>
    </citation>
    <scope>NUCLEOTIDE SEQUENCE [LARGE SCALE GENOMIC DNA]</scope>
    <source>
        <strain evidence="1 2">CENA392</strain>
    </source>
</reference>
<protein>
    <submittedName>
        <fullName evidence="1">Uncharacterized protein</fullName>
    </submittedName>
</protein>
<evidence type="ECO:0000313" key="2">
    <source>
        <dbReference type="Proteomes" id="UP001223520"/>
    </source>
</evidence>
<proteinExistence type="predicted"/>
<keyword evidence="2" id="KW-1185">Reference proteome</keyword>